<dbReference type="Proteomes" id="UP000006729">
    <property type="component" value="Chromosome 5"/>
</dbReference>
<evidence type="ECO:0000313" key="1">
    <source>
        <dbReference type="EMBL" id="PNT35342.1"/>
    </source>
</evidence>
<reference evidence="1 2" key="1">
    <citation type="journal article" date="2006" name="Science">
        <title>The genome of black cottonwood, Populus trichocarpa (Torr. &amp; Gray).</title>
        <authorList>
            <person name="Tuskan G.A."/>
            <person name="Difazio S."/>
            <person name="Jansson S."/>
            <person name="Bohlmann J."/>
            <person name="Grigoriev I."/>
            <person name="Hellsten U."/>
            <person name="Putnam N."/>
            <person name="Ralph S."/>
            <person name="Rombauts S."/>
            <person name="Salamov A."/>
            <person name="Schein J."/>
            <person name="Sterck L."/>
            <person name="Aerts A."/>
            <person name="Bhalerao R.R."/>
            <person name="Bhalerao R.P."/>
            <person name="Blaudez D."/>
            <person name="Boerjan W."/>
            <person name="Brun A."/>
            <person name="Brunner A."/>
            <person name="Busov V."/>
            <person name="Campbell M."/>
            <person name="Carlson J."/>
            <person name="Chalot M."/>
            <person name="Chapman J."/>
            <person name="Chen G.L."/>
            <person name="Cooper D."/>
            <person name="Coutinho P.M."/>
            <person name="Couturier J."/>
            <person name="Covert S."/>
            <person name="Cronk Q."/>
            <person name="Cunningham R."/>
            <person name="Davis J."/>
            <person name="Degroeve S."/>
            <person name="Dejardin A."/>
            <person name="Depamphilis C."/>
            <person name="Detter J."/>
            <person name="Dirks B."/>
            <person name="Dubchak I."/>
            <person name="Duplessis S."/>
            <person name="Ehlting J."/>
            <person name="Ellis B."/>
            <person name="Gendler K."/>
            <person name="Goodstein D."/>
            <person name="Gribskov M."/>
            <person name="Grimwood J."/>
            <person name="Groover A."/>
            <person name="Gunter L."/>
            <person name="Hamberger B."/>
            <person name="Heinze B."/>
            <person name="Helariutta Y."/>
            <person name="Henrissat B."/>
            <person name="Holligan D."/>
            <person name="Holt R."/>
            <person name="Huang W."/>
            <person name="Islam-Faridi N."/>
            <person name="Jones S."/>
            <person name="Jones-Rhoades M."/>
            <person name="Jorgensen R."/>
            <person name="Joshi C."/>
            <person name="Kangasjarvi J."/>
            <person name="Karlsson J."/>
            <person name="Kelleher C."/>
            <person name="Kirkpatrick R."/>
            <person name="Kirst M."/>
            <person name="Kohler A."/>
            <person name="Kalluri U."/>
            <person name="Larimer F."/>
            <person name="Leebens-Mack J."/>
            <person name="Leple J.C."/>
            <person name="Locascio P."/>
            <person name="Lou Y."/>
            <person name="Lucas S."/>
            <person name="Martin F."/>
            <person name="Montanini B."/>
            <person name="Napoli C."/>
            <person name="Nelson D.R."/>
            <person name="Nelson C."/>
            <person name="Nieminen K."/>
            <person name="Nilsson O."/>
            <person name="Pereda V."/>
            <person name="Peter G."/>
            <person name="Philippe R."/>
            <person name="Pilate G."/>
            <person name="Poliakov A."/>
            <person name="Razumovskaya J."/>
            <person name="Richardson P."/>
            <person name="Rinaldi C."/>
            <person name="Ritland K."/>
            <person name="Rouze P."/>
            <person name="Ryaboy D."/>
            <person name="Schmutz J."/>
            <person name="Schrader J."/>
            <person name="Segerman B."/>
            <person name="Shin H."/>
            <person name="Siddiqui A."/>
            <person name="Sterky F."/>
            <person name="Terry A."/>
            <person name="Tsai C.J."/>
            <person name="Uberbacher E."/>
            <person name="Unneberg P."/>
            <person name="Vahala J."/>
            <person name="Wall K."/>
            <person name="Wessler S."/>
            <person name="Yang G."/>
            <person name="Yin T."/>
            <person name="Douglas C."/>
            <person name="Marra M."/>
            <person name="Sandberg G."/>
            <person name="Van de Peer Y."/>
            <person name="Rokhsar D."/>
        </authorList>
    </citation>
    <scope>NUCLEOTIDE SEQUENCE [LARGE SCALE GENOMIC DNA]</scope>
    <source>
        <strain evidence="2">cv. Nisqually</strain>
    </source>
</reference>
<accession>A0A2K2ACT7</accession>
<organism evidence="1 2">
    <name type="scientific">Populus trichocarpa</name>
    <name type="common">Western balsam poplar</name>
    <name type="synonym">Populus balsamifera subsp. trichocarpa</name>
    <dbReference type="NCBI Taxonomy" id="3694"/>
    <lineage>
        <taxon>Eukaryota</taxon>
        <taxon>Viridiplantae</taxon>
        <taxon>Streptophyta</taxon>
        <taxon>Embryophyta</taxon>
        <taxon>Tracheophyta</taxon>
        <taxon>Spermatophyta</taxon>
        <taxon>Magnoliopsida</taxon>
        <taxon>eudicotyledons</taxon>
        <taxon>Gunneridae</taxon>
        <taxon>Pentapetalae</taxon>
        <taxon>rosids</taxon>
        <taxon>fabids</taxon>
        <taxon>Malpighiales</taxon>
        <taxon>Salicaceae</taxon>
        <taxon>Saliceae</taxon>
        <taxon>Populus</taxon>
    </lineage>
</organism>
<dbReference type="EMBL" id="CM009294">
    <property type="protein sequence ID" value="PNT35342.1"/>
    <property type="molecule type" value="Genomic_DNA"/>
</dbReference>
<sequence>MAFEPVASVSRMLVFWTQAQCPCQSGHGFEYKNRFGGLETHRHCSNPFELMLLPKEDPIKPRASIHI</sequence>
<name>A0A2K2ACT7_POPTR</name>
<dbReference type="InParanoid" id="A0A2K2ACT7"/>
<dbReference type="AlphaFoldDB" id="A0A2K2ACT7"/>
<proteinExistence type="predicted"/>
<evidence type="ECO:0000313" key="2">
    <source>
        <dbReference type="Proteomes" id="UP000006729"/>
    </source>
</evidence>
<gene>
    <name evidence="1" type="ORF">POPTR_005G071200</name>
</gene>
<keyword evidence="2" id="KW-1185">Reference proteome</keyword>
<protein>
    <submittedName>
        <fullName evidence="1">Uncharacterized protein</fullName>
    </submittedName>
</protein>